<dbReference type="InterPro" id="IPR029016">
    <property type="entry name" value="GAF-like_dom_sf"/>
</dbReference>
<dbReference type="Pfam" id="PF01590">
    <property type="entry name" value="GAF"/>
    <property type="match status" value="1"/>
</dbReference>
<dbReference type="InterPro" id="IPR036890">
    <property type="entry name" value="HATPase_C_sf"/>
</dbReference>
<dbReference type="Gene3D" id="3.30.450.20">
    <property type="entry name" value="PAS domain"/>
    <property type="match status" value="1"/>
</dbReference>
<dbReference type="SMART" id="SM00331">
    <property type="entry name" value="PP2C_SIG"/>
    <property type="match status" value="1"/>
</dbReference>
<evidence type="ECO:0000256" key="2">
    <source>
        <dbReference type="SAM" id="MobiDB-lite"/>
    </source>
</evidence>
<dbReference type="Gene3D" id="3.30.450.40">
    <property type="match status" value="1"/>
</dbReference>
<evidence type="ECO:0000313" key="5">
    <source>
        <dbReference type="Proteomes" id="UP000631535"/>
    </source>
</evidence>
<gene>
    <name evidence="4" type="ORF">GCM10012287_00030</name>
</gene>
<evidence type="ECO:0000256" key="1">
    <source>
        <dbReference type="ARBA" id="ARBA00022801"/>
    </source>
</evidence>
<comment type="caution">
    <text evidence="4">The sequence shown here is derived from an EMBL/GenBank/DDBJ whole genome shotgun (WGS) entry which is preliminary data.</text>
</comment>
<dbReference type="SUPFAM" id="SSF55785">
    <property type="entry name" value="PYP-like sensor domain (PAS domain)"/>
    <property type="match status" value="2"/>
</dbReference>
<protein>
    <recommendedName>
        <fullName evidence="3">PAS domain-containing protein</fullName>
    </recommendedName>
</protein>
<reference evidence="5" key="1">
    <citation type="journal article" date="2019" name="Int. J. Syst. Evol. Microbiol.">
        <title>The Global Catalogue of Microorganisms (GCM) 10K type strain sequencing project: providing services to taxonomists for standard genome sequencing and annotation.</title>
        <authorList>
            <consortium name="The Broad Institute Genomics Platform"/>
            <consortium name="The Broad Institute Genome Sequencing Center for Infectious Disease"/>
            <person name="Wu L."/>
            <person name="Ma J."/>
        </authorList>
    </citation>
    <scope>NUCLEOTIDE SEQUENCE [LARGE SCALE GENOMIC DNA]</scope>
    <source>
        <strain evidence="5">CGMCC 4.7178</strain>
    </source>
</reference>
<dbReference type="CDD" id="cd16936">
    <property type="entry name" value="HATPase_RsbW-like"/>
    <property type="match status" value="1"/>
</dbReference>
<evidence type="ECO:0000313" key="4">
    <source>
        <dbReference type="EMBL" id="GGO41362.1"/>
    </source>
</evidence>
<dbReference type="CDD" id="cd00130">
    <property type="entry name" value="PAS"/>
    <property type="match status" value="1"/>
</dbReference>
<keyword evidence="5" id="KW-1185">Reference proteome</keyword>
<feature type="domain" description="PAS" evidence="3">
    <location>
        <begin position="1"/>
        <end position="22"/>
    </location>
</feature>
<dbReference type="SUPFAM" id="SSF55781">
    <property type="entry name" value="GAF domain-like"/>
    <property type="match status" value="1"/>
</dbReference>
<dbReference type="InterPro" id="IPR003018">
    <property type="entry name" value="GAF"/>
</dbReference>
<accession>A0ABQ2LPB5</accession>
<dbReference type="PANTHER" id="PTHR43156:SF2">
    <property type="entry name" value="STAGE II SPORULATION PROTEIN E"/>
    <property type="match status" value="1"/>
</dbReference>
<dbReference type="InterPro" id="IPR035965">
    <property type="entry name" value="PAS-like_dom_sf"/>
</dbReference>
<dbReference type="Gene3D" id="3.60.40.10">
    <property type="entry name" value="PPM-type phosphatase domain"/>
    <property type="match status" value="1"/>
</dbReference>
<organism evidence="4 5">
    <name type="scientific">Streptomyces daqingensis</name>
    <dbReference type="NCBI Taxonomy" id="1472640"/>
    <lineage>
        <taxon>Bacteria</taxon>
        <taxon>Bacillati</taxon>
        <taxon>Actinomycetota</taxon>
        <taxon>Actinomycetes</taxon>
        <taxon>Kitasatosporales</taxon>
        <taxon>Streptomycetaceae</taxon>
        <taxon>Streptomyces</taxon>
    </lineage>
</organism>
<dbReference type="PROSITE" id="PS50112">
    <property type="entry name" value="PAS"/>
    <property type="match status" value="1"/>
</dbReference>
<dbReference type="InterPro" id="IPR052016">
    <property type="entry name" value="Bact_Sigma-Reg"/>
</dbReference>
<dbReference type="EMBL" id="BMMP01000001">
    <property type="protein sequence ID" value="GGO41362.1"/>
    <property type="molecule type" value="Genomic_DNA"/>
</dbReference>
<dbReference type="Gene3D" id="3.30.565.10">
    <property type="entry name" value="Histidine kinase-like ATPase, C-terminal domain"/>
    <property type="match status" value="1"/>
</dbReference>
<dbReference type="SUPFAM" id="SSF55874">
    <property type="entry name" value="ATPase domain of HSP90 chaperone/DNA topoisomerase II/histidine kinase"/>
    <property type="match status" value="1"/>
</dbReference>
<dbReference type="Pfam" id="PF13581">
    <property type="entry name" value="HATPase_c_2"/>
    <property type="match status" value="1"/>
</dbReference>
<feature type="region of interest" description="Disordered" evidence="2">
    <location>
        <begin position="395"/>
        <end position="415"/>
    </location>
</feature>
<name>A0ABQ2LPB5_9ACTN</name>
<dbReference type="InterPro" id="IPR001932">
    <property type="entry name" value="PPM-type_phosphatase-like_dom"/>
</dbReference>
<dbReference type="InterPro" id="IPR013656">
    <property type="entry name" value="PAS_4"/>
</dbReference>
<evidence type="ECO:0000259" key="3">
    <source>
        <dbReference type="PROSITE" id="PS50112"/>
    </source>
</evidence>
<dbReference type="InterPro" id="IPR036457">
    <property type="entry name" value="PPM-type-like_dom_sf"/>
</dbReference>
<sequence length="766" mass="81867">MSGWSQEASELLGYGGPDVIGKPFTDLVAEPPPRGAVPEDGFTQLRHSDGTGREVALRVTPLDSDGYGSGQTGWMVLATPAETAAQCEQGVAIRRALAAQPEQRGMAVHDTDLNVLSTNVPPGAPELGGVLYGPDAEAFRAVLREATTTGRPVFDREAALRTDGRRRTVSQSVLPLSDVHGDRSGVLSFWRDTTDQTRMRKHLELLRESAVRISASLDVRRVAQDLADILVPGLGDLATVELAESVLIGDDPPDAGRWDRQRLVRVAGATTGPWPEGLLAPGTPCPPLPDSEDLRTVRSGEAVVTDRRGAVAAVGEGQQRLFVPPGGHSLAVAPIRARGLALGLVSVWRTDQTDAITEDERVLLTEICSRASISLDNARRYTREHRSAGALQQRLLPRPATSTMAAETAGSYRPAGGGNRVGGDWFDAIPLPGLRTALVVGDVTGHGLYAAAAMGRLRTAIQTLAALELDPDDLLHHVDDLVHDLAAEADPEQGDTGGATCLVAVWDPINQQCTMASAGHPPPVLVTPDGDVRLLDLPPGPPLGVGGMPFESHVVRLEPGSVLALYTDGLVCDDGDLERGMRRLCDALQERCRNVEPLQEVGPALLRDLLEGHQRNDDVALLLARTRAISPWHTMSWTLPAEAESVGQARSAAVRQLAAWGLGEIAFSVELVVSELVTNAVRYAGGPVGLRLIRSPDALIVEVTDPSSTAPRLRRARETDEGGRGLWLVAQMTTRWGSRYSREGNKTIWTEQPLTPEPLVAPLETA</sequence>
<dbReference type="Pfam" id="PF07228">
    <property type="entry name" value="SpoIIE"/>
    <property type="match status" value="1"/>
</dbReference>
<dbReference type="PANTHER" id="PTHR43156">
    <property type="entry name" value="STAGE II SPORULATION PROTEIN E-RELATED"/>
    <property type="match status" value="1"/>
</dbReference>
<dbReference type="InterPro" id="IPR000014">
    <property type="entry name" value="PAS"/>
</dbReference>
<dbReference type="Pfam" id="PF08448">
    <property type="entry name" value="PAS_4"/>
    <property type="match status" value="1"/>
</dbReference>
<proteinExistence type="predicted"/>
<keyword evidence="1" id="KW-0378">Hydrolase</keyword>
<dbReference type="SUPFAM" id="SSF81606">
    <property type="entry name" value="PP2C-like"/>
    <property type="match status" value="1"/>
</dbReference>
<dbReference type="InterPro" id="IPR003594">
    <property type="entry name" value="HATPase_dom"/>
</dbReference>
<dbReference type="Proteomes" id="UP000631535">
    <property type="component" value="Unassembled WGS sequence"/>
</dbReference>